<dbReference type="EMBL" id="BNJK01000001">
    <property type="protein sequence ID" value="GHO94239.1"/>
    <property type="molecule type" value="Genomic_DNA"/>
</dbReference>
<dbReference type="AlphaFoldDB" id="A0A8J3N0I0"/>
<dbReference type="Proteomes" id="UP000597444">
    <property type="component" value="Unassembled WGS sequence"/>
</dbReference>
<dbReference type="InterPro" id="IPR016181">
    <property type="entry name" value="Acyl_CoA_acyltransferase"/>
</dbReference>
<evidence type="ECO:0000313" key="4">
    <source>
        <dbReference type="Proteomes" id="UP000597444"/>
    </source>
</evidence>
<evidence type="ECO:0000256" key="1">
    <source>
        <dbReference type="ARBA" id="ARBA00022679"/>
    </source>
</evidence>
<evidence type="ECO:0000313" key="3">
    <source>
        <dbReference type="EMBL" id="GHO94239.1"/>
    </source>
</evidence>
<protein>
    <recommendedName>
        <fullName evidence="2">N-acetyltransferase domain-containing protein</fullName>
    </recommendedName>
</protein>
<dbReference type="PANTHER" id="PTHR13947:SF37">
    <property type="entry name" value="LD18367P"/>
    <property type="match status" value="1"/>
</dbReference>
<organism evidence="3 4">
    <name type="scientific">Reticulibacter mediterranei</name>
    <dbReference type="NCBI Taxonomy" id="2778369"/>
    <lineage>
        <taxon>Bacteria</taxon>
        <taxon>Bacillati</taxon>
        <taxon>Chloroflexota</taxon>
        <taxon>Ktedonobacteria</taxon>
        <taxon>Ktedonobacterales</taxon>
        <taxon>Reticulibacteraceae</taxon>
        <taxon>Reticulibacter</taxon>
    </lineage>
</organism>
<dbReference type="RefSeq" id="WP_220204988.1">
    <property type="nucleotide sequence ID" value="NZ_BNJK01000001.1"/>
</dbReference>
<feature type="domain" description="N-acetyltransferase" evidence="2">
    <location>
        <begin position="8"/>
        <end position="161"/>
    </location>
</feature>
<keyword evidence="4" id="KW-1185">Reference proteome</keyword>
<evidence type="ECO:0000259" key="2">
    <source>
        <dbReference type="PROSITE" id="PS51186"/>
    </source>
</evidence>
<dbReference type="Gene3D" id="3.40.630.30">
    <property type="match status" value="1"/>
</dbReference>
<dbReference type="GO" id="GO:0008080">
    <property type="term" value="F:N-acetyltransferase activity"/>
    <property type="evidence" value="ECO:0007669"/>
    <property type="project" value="InterPro"/>
</dbReference>
<name>A0A8J3N0I0_9CHLR</name>
<dbReference type="PROSITE" id="PS51186">
    <property type="entry name" value="GNAT"/>
    <property type="match status" value="1"/>
</dbReference>
<dbReference type="CDD" id="cd04301">
    <property type="entry name" value="NAT_SF"/>
    <property type="match status" value="1"/>
</dbReference>
<dbReference type="SUPFAM" id="SSF55729">
    <property type="entry name" value="Acyl-CoA N-acyltransferases (Nat)"/>
    <property type="match status" value="1"/>
</dbReference>
<accession>A0A8J3N0I0</accession>
<keyword evidence="1" id="KW-0808">Transferase</keyword>
<dbReference type="InterPro" id="IPR050769">
    <property type="entry name" value="NAT_camello-type"/>
</dbReference>
<comment type="caution">
    <text evidence="3">The sequence shown here is derived from an EMBL/GenBank/DDBJ whole genome shotgun (WGS) entry which is preliminary data.</text>
</comment>
<gene>
    <name evidence="3" type="ORF">KSF_042870</name>
</gene>
<reference evidence="3" key="1">
    <citation type="submission" date="2020-10" db="EMBL/GenBank/DDBJ databases">
        <title>Taxonomic study of unclassified bacteria belonging to the class Ktedonobacteria.</title>
        <authorList>
            <person name="Yabe S."/>
            <person name="Wang C.M."/>
            <person name="Zheng Y."/>
            <person name="Sakai Y."/>
            <person name="Cavaletti L."/>
            <person name="Monciardini P."/>
            <person name="Donadio S."/>
        </authorList>
    </citation>
    <scope>NUCLEOTIDE SEQUENCE</scope>
    <source>
        <strain evidence="3">ID150040</strain>
    </source>
</reference>
<sequence length="180" mass="20211">MKGNKPHIYIREATAKDAESITAVLQGAFAEYKVAFTAEAFTATTPTREHLVLRLSEGPIWVAVQGEIIVGTISAVLKSKEVYLRSMAILPSARGQGIGRLLLGQVEEFARRHNYERVFLSTTPFLTQAIGLYERDGFYRSDEGPYELFGTPLFTMVKILKPAEEWENRGQRKRDGHYGS</sequence>
<proteinExistence type="predicted"/>
<dbReference type="InterPro" id="IPR000182">
    <property type="entry name" value="GNAT_dom"/>
</dbReference>
<dbReference type="PANTHER" id="PTHR13947">
    <property type="entry name" value="GNAT FAMILY N-ACETYLTRANSFERASE"/>
    <property type="match status" value="1"/>
</dbReference>
<dbReference type="Pfam" id="PF00583">
    <property type="entry name" value="Acetyltransf_1"/>
    <property type="match status" value="1"/>
</dbReference>